<proteinExistence type="predicted"/>
<dbReference type="eggNOG" id="ENOG503421B">
    <property type="taxonomic scope" value="Bacteria"/>
</dbReference>
<organism evidence="1 2">
    <name type="scientific">Amycolatopsis mediterranei (strain U-32)</name>
    <dbReference type="NCBI Taxonomy" id="749927"/>
    <lineage>
        <taxon>Bacteria</taxon>
        <taxon>Bacillati</taxon>
        <taxon>Actinomycetota</taxon>
        <taxon>Actinomycetes</taxon>
        <taxon>Pseudonocardiales</taxon>
        <taxon>Pseudonocardiaceae</taxon>
        <taxon>Amycolatopsis</taxon>
    </lineage>
</organism>
<evidence type="ECO:0000313" key="2">
    <source>
        <dbReference type="Proteomes" id="UP000000328"/>
    </source>
</evidence>
<name>A0A0H3D2S2_AMYMU</name>
<dbReference type="OrthoDB" id="3626617at2"/>
<dbReference type="HOGENOM" id="CLU_173370_0_0_11"/>
<dbReference type="AlphaFoldDB" id="A0A0H3D2S2"/>
<sequence>MASWPLKAEFFRFGYGEIVVMYAPSLLDPAAESLKLADFRGATQVAREARTLLGERFSSVTFMYVLMRAFEVEYTAACDASRWHEFHGGPRALSDADLEKLLAPWLDR</sequence>
<gene>
    <name evidence="1" type="ordered locus">AMED_1988</name>
</gene>
<evidence type="ECO:0000313" key="1">
    <source>
        <dbReference type="EMBL" id="ADJ43796.1"/>
    </source>
</evidence>
<dbReference type="EMBL" id="CP002000">
    <property type="protein sequence ID" value="ADJ43796.1"/>
    <property type="molecule type" value="Genomic_DNA"/>
</dbReference>
<dbReference type="PATRIC" id="fig|749927.5.peg.2050"/>
<reference evidence="1 2" key="1">
    <citation type="journal article" date="2010" name="Cell Res.">
        <title>Complete genome sequence of the rifamycin SV-producing Amycolatopsis mediterranei U32 revealed its genetic characteristics in phylogeny and metabolism.</title>
        <authorList>
            <person name="Zhao W."/>
            <person name="Zhong Y."/>
            <person name="Yuan H."/>
            <person name="Wang J."/>
            <person name="Zheng H."/>
            <person name="Wang Y."/>
            <person name="Cen X."/>
            <person name="Xu F."/>
            <person name="Bai J."/>
            <person name="Han X."/>
            <person name="Lu G."/>
            <person name="Zhu Y."/>
            <person name="Shao Z."/>
            <person name="Yan H."/>
            <person name="Li C."/>
            <person name="Peng N."/>
            <person name="Zhang Z."/>
            <person name="Zhang Y."/>
            <person name="Lin W."/>
            <person name="Fan Y."/>
            <person name="Qin Z."/>
            <person name="Hu Y."/>
            <person name="Zhu B."/>
            <person name="Wang S."/>
            <person name="Ding X."/>
            <person name="Zhao G.P."/>
        </authorList>
    </citation>
    <scope>NUCLEOTIDE SEQUENCE [LARGE SCALE GENOMIC DNA]</scope>
    <source>
        <strain evidence="2">U-32</strain>
    </source>
</reference>
<dbReference type="Proteomes" id="UP000000328">
    <property type="component" value="Chromosome"/>
</dbReference>
<dbReference type="KEGG" id="amd:AMED_1988"/>
<protein>
    <submittedName>
        <fullName evidence="1">Uncharacterized protein</fullName>
    </submittedName>
</protein>
<accession>A0A0H3D2S2</accession>